<dbReference type="eggNOG" id="KOG0730">
    <property type="taxonomic scope" value="Eukaryota"/>
</dbReference>
<evidence type="ECO:0000313" key="4">
    <source>
        <dbReference type="EMBL" id="EAN95258.1"/>
    </source>
</evidence>
<evidence type="ECO:0000256" key="2">
    <source>
        <dbReference type="SAM" id="Phobius"/>
    </source>
</evidence>
<keyword evidence="2" id="KW-0812">Transmembrane</keyword>
<accession>Q4DRV9</accession>
<comment type="similarity">
    <text evidence="1">Belongs to the AAA ATPase family.</text>
</comment>
<dbReference type="InterPro" id="IPR003959">
    <property type="entry name" value="ATPase_AAA_core"/>
</dbReference>
<name>Q4DRV9_TRYCC</name>
<proteinExistence type="inferred from homology"/>
<dbReference type="KEGG" id="tcr:507669.120"/>
<evidence type="ECO:0000313" key="5">
    <source>
        <dbReference type="Proteomes" id="UP000002296"/>
    </source>
</evidence>
<dbReference type="GO" id="GO:0005524">
    <property type="term" value="F:ATP binding"/>
    <property type="evidence" value="ECO:0007669"/>
    <property type="project" value="UniProtKB-KW"/>
</dbReference>
<dbReference type="PANTHER" id="PTHR23077">
    <property type="entry name" value="AAA-FAMILY ATPASE"/>
    <property type="match status" value="1"/>
</dbReference>
<keyword evidence="2" id="KW-0472">Membrane</keyword>
<dbReference type="InterPro" id="IPR027417">
    <property type="entry name" value="P-loop_NTPase"/>
</dbReference>
<dbReference type="InterPro" id="IPR003960">
    <property type="entry name" value="ATPase_AAA_CS"/>
</dbReference>
<dbReference type="RefSeq" id="XP_817109.1">
    <property type="nucleotide sequence ID" value="XM_812016.1"/>
</dbReference>
<sequence>MAATMTPIAVTCTSLPGSFFFFFFLHFIFAFQHSCAVTMSVDGLILSDLRRVLSEARPSPFFFLVCGPSGSGKTFVLHAVRQGAGVYGMSVSHGVPSMDDGMEPETTEWNDSRARIFYVDYNALRSNDSRASSISEKYPAGTVVLLDDIEAVDYLLRLNASLHRLEDMVSRLLRSPRCALVTSATDVLHVPRWLLAIWTPFTYKTHELTSSAARRLIRSFPDAEDLLAFVSGGNGEELVSYLRTRRALTLMLCHAQCEKNRSCVPTSPTALHFLGHAATAPQLPSSSRGKLFGLGPALERVETLVRLFMERENLAGGKLLSTVAPTTGILLHGPSGSGKTAIASRISASYPGKCFLVSCAALFSKYLGESEERLREAFRKARLCAPSVLVLDDVDVIGTSRGAFLNGGTGDGLNVTKRMLAALLCELDGLIDNKSVLVIATTNVPGTLDVALLRQGRFETVVYVPPLSFEAAEEMALEFFGAFDGAAVKAREELSRFVAGRAEGCAAASLKAFLREVFEKQQQHQEMEVNKTARVKAGERETALFLPSEALVRATLAKTTVLQRVNYEYSFL</sequence>
<comment type="caution">
    <text evidence="4">The sequence shown here is derived from an EMBL/GenBank/DDBJ whole genome shotgun (WGS) entry which is preliminary data.</text>
</comment>
<dbReference type="Gene3D" id="3.40.50.300">
    <property type="entry name" value="P-loop containing nucleotide triphosphate hydrolases"/>
    <property type="match status" value="2"/>
</dbReference>
<dbReference type="SMR" id="Q4DRV9"/>
<dbReference type="PaxDb" id="353153-Q4DRV9"/>
<dbReference type="EMBL" id="AAHK01000223">
    <property type="protein sequence ID" value="EAN95258.1"/>
    <property type="molecule type" value="Genomic_DNA"/>
</dbReference>
<feature type="domain" description="AAA+ ATPase" evidence="3">
    <location>
        <begin position="325"/>
        <end position="468"/>
    </location>
</feature>
<feature type="domain" description="AAA+ ATPase" evidence="3">
    <location>
        <begin position="59"/>
        <end position="222"/>
    </location>
</feature>
<dbReference type="SMART" id="SM00382">
    <property type="entry name" value="AAA"/>
    <property type="match status" value="2"/>
</dbReference>
<organism evidence="4 5">
    <name type="scientific">Trypanosoma cruzi (strain CL Brener)</name>
    <dbReference type="NCBI Taxonomy" id="353153"/>
    <lineage>
        <taxon>Eukaryota</taxon>
        <taxon>Discoba</taxon>
        <taxon>Euglenozoa</taxon>
        <taxon>Kinetoplastea</taxon>
        <taxon>Metakinetoplastina</taxon>
        <taxon>Trypanosomatida</taxon>
        <taxon>Trypanosomatidae</taxon>
        <taxon>Trypanosoma</taxon>
        <taxon>Schizotrypanum</taxon>
    </lineage>
</organism>
<keyword evidence="2" id="KW-1133">Transmembrane helix</keyword>
<dbReference type="GO" id="GO:0016887">
    <property type="term" value="F:ATP hydrolysis activity"/>
    <property type="evidence" value="ECO:0007669"/>
    <property type="project" value="InterPro"/>
</dbReference>
<dbReference type="GeneID" id="3549104"/>
<evidence type="ECO:0000256" key="1">
    <source>
        <dbReference type="RuleBase" id="RU003651"/>
    </source>
</evidence>
<dbReference type="Proteomes" id="UP000002296">
    <property type="component" value="Unassembled WGS sequence"/>
</dbReference>
<dbReference type="InterPro" id="IPR003593">
    <property type="entry name" value="AAA+_ATPase"/>
</dbReference>
<gene>
    <name evidence="4" type="ORF">Tc00.1047053507669.120</name>
</gene>
<dbReference type="FunFam" id="3.40.50.300:FF:003013">
    <property type="entry name" value="ATPase domain protein, putative"/>
    <property type="match status" value="1"/>
</dbReference>
<dbReference type="InterPro" id="IPR050168">
    <property type="entry name" value="AAA_ATPase_domain"/>
</dbReference>
<evidence type="ECO:0000259" key="3">
    <source>
        <dbReference type="SMART" id="SM00382"/>
    </source>
</evidence>
<dbReference type="InParanoid" id="Q4DRV9"/>
<keyword evidence="5" id="KW-1185">Reference proteome</keyword>
<dbReference type="SUPFAM" id="SSF52540">
    <property type="entry name" value="P-loop containing nucleoside triphosphate hydrolases"/>
    <property type="match status" value="2"/>
</dbReference>
<reference evidence="4 5" key="1">
    <citation type="journal article" date="2005" name="Science">
        <title>The genome sequence of Trypanosoma cruzi, etiologic agent of Chagas disease.</title>
        <authorList>
            <person name="El-Sayed N.M."/>
            <person name="Myler P.J."/>
            <person name="Bartholomeu D.C."/>
            <person name="Nilsson D."/>
            <person name="Aggarwal G."/>
            <person name="Tran A.N."/>
            <person name="Ghedin E."/>
            <person name="Worthey E.A."/>
            <person name="Delcher A.L."/>
            <person name="Blandin G."/>
            <person name="Westenberger S.J."/>
            <person name="Caler E."/>
            <person name="Cerqueira G.C."/>
            <person name="Branche C."/>
            <person name="Haas B."/>
            <person name="Anupama A."/>
            <person name="Arner E."/>
            <person name="Aslund L."/>
            <person name="Attipoe P."/>
            <person name="Bontempi E."/>
            <person name="Bringaud F."/>
            <person name="Burton P."/>
            <person name="Cadag E."/>
            <person name="Campbell D.A."/>
            <person name="Carrington M."/>
            <person name="Crabtree J."/>
            <person name="Darban H."/>
            <person name="da Silveira J.F."/>
            <person name="de Jong P."/>
            <person name="Edwards K."/>
            <person name="Englund P.T."/>
            <person name="Fazelina G."/>
            <person name="Feldblyum T."/>
            <person name="Ferella M."/>
            <person name="Frasch A.C."/>
            <person name="Gull K."/>
            <person name="Horn D."/>
            <person name="Hou L."/>
            <person name="Huang Y."/>
            <person name="Kindlund E."/>
            <person name="Klingbeil M."/>
            <person name="Kluge S."/>
            <person name="Koo H."/>
            <person name="Lacerda D."/>
            <person name="Levin M.J."/>
            <person name="Lorenzi H."/>
            <person name="Louie T."/>
            <person name="Machado C.R."/>
            <person name="McCulloch R."/>
            <person name="McKenna A."/>
            <person name="Mizuno Y."/>
            <person name="Mottram J.C."/>
            <person name="Nelson S."/>
            <person name="Ochaya S."/>
            <person name="Osoegawa K."/>
            <person name="Pai G."/>
            <person name="Parsons M."/>
            <person name="Pentony M."/>
            <person name="Pettersson U."/>
            <person name="Pop M."/>
            <person name="Ramirez J.L."/>
            <person name="Rinta J."/>
            <person name="Robertson L."/>
            <person name="Salzberg S.L."/>
            <person name="Sanchez D.O."/>
            <person name="Seyler A."/>
            <person name="Sharma R."/>
            <person name="Shetty J."/>
            <person name="Simpson A.J."/>
            <person name="Sisk E."/>
            <person name="Tammi M.T."/>
            <person name="Tarleton R."/>
            <person name="Teixeira S."/>
            <person name="Van Aken S."/>
            <person name="Vogt C."/>
            <person name="Ward P.N."/>
            <person name="Wickstead B."/>
            <person name="Wortman J."/>
            <person name="White O."/>
            <person name="Fraser C.M."/>
            <person name="Stuart K.D."/>
            <person name="Andersson B."/>
        </authorList>
    </citation>
    <scope>NUCLEOTIDE SEQUENCE [LARGE SCALE GENOMIC DNA]</scope>
    <source>
        <strain evidence="4 5">CL Brener</strain>
    </source>
</reference>
<protein>
    <submittedName>
        <fullName evidence="4">ATPase domain protein, putative</fullName>
    </submittedName>
</protein>
<dbReference type="STRING" id="353153.Q4DRV9"/>
<feature type="transmembrane region" description="Helical" evidence="2">
    <location>
        <begin position="7"/>
        <end position="31"/>
    </location>
</feature>
<dbReference type="PROSITE" id="PS00674">
    <property type="entry name" value="AAA"/>
    <property type="match status" value="1"/>
</dbReference>
<dbReference type="AlphaFoldDB" id="Q4DRV9"/>
<keyword evidence="1" id="KW-0547">Nucleotide-binding</keyword>
<dbReference type="PANTHER" id="PTHR23077:SF196">
    <property type="entry name" value="ATPASE, PUTATIVE-RELATED"/>
    <property type="match status" value="1"/>
</dbReference>
<keyword evidence="1" id="KW-0067">ATP-binding</keyword>
<dbReference type="Pfam" id="PF00004">
    <property type="entry name" value="AAA"/>
    <property type="match status" value="1"/>
</dbReference>